<dbReference type="AlphaFoldDB" id="A0A1L7NNN9"/>
<accession>A0A1L7NNN9</accession>
<name>A0A1L7NNN9_PSEPU</name>
<dbReference type="SUPFAM" id="SSF143990">
    <property type="entry name" value="YbiA-like"/>
    <property type="match status" value="1"/>
</dbReference>
<dbReference type="EMBL" id="AP015030">
    <property type="protein sequence ID" value="BAW27052.1"/>
    <property type="molecule type" value="Genomic_DNA"/>
</dbReference>
<evidence type="ECO:0000313" key="2">
    <source>
        <dbReference type="Proteomes" id="UP000218731"/>
    </source>
</evidence>
<dbReference type="Proteomes" id="UP000218731">
    <property type="component" value="Plasmid pKF715A"/>
</dbReference>
<dbReference type="RefSeq" id="WP_073937642.1">
    <property type="nucleotide sequence ID" value="NZ_AP015030.1"/>
</dbReference>
<reference evidence="1 2" key="1">
    <citation type="submission" date="2015-11" db="EMBL/GenBank/DDBJ databases">
        <title>Complete genome sequencing of a biphenyl-degrading bacterium, Pseudomonas putida KF715 (=NBRC110667).</title>
        <authorList>
            <person name="Suenaga H."/>
            <person name="Fujihara N."/>
            <person name="Watanabe T."/>
            <person name="Hirose J."/>
            <person name="Kimura N."/>
            <person name="Yamazoe A."/>
            <person name="Hosoyama A."/>
            <person name="Shimodaira J."/>
            <person name="Furukawa K."/>
        </authorList>
    </citation>
    <scope>NUCLEOTIDE SEQUENCE [LARGE SCALE GENOMIC DNA]</scope>
    <source>
        <strain evidence="1 2">KF715</strain>
        <plasmid evidence="2">Plasmid pkf715a dna</plasmid>
    </source>
</reference>
<proteinExistence type="predicted"/>
<dbReference type="InterPro" id="IPR037238">
    <property type="entry name" value="YbiA-like_sf"/>
</dbReference>
<evidence type="ECO:0000313" key="1">
    <source>
        <dbReference type="EMBL" id="BAW27052.1"/>
    </source>
</evidence>
<gene>
    <name evidence="1" type="ORF">KF715C_pA5470</name>
</gene>
<protein>
    <submittedName>
        <fullName evidence="1">Uncharacterized protein</fullName>
    </submittedName>
</protein>
<geneLocation type="plasmid" evidence="2">
    <name>pkf715a dna</name>
</geneLocation>
<sequence length="249" mass="27325">MSPVITFDPFATMPFTGYIDPVTGRQERYLSLAHFVHSERLSGVDERYRKYLLNLDDPELFRLEVDGVGFTGGDRPDWEALRPRLMYAGIFMQALSNREHYGQLIANAAQLSIAHCSFSSDAALAMGQFIDDLQAPQDKLKVVFLGGCVDQDYVSSCLEVIFAKRSPQCLLALEDDGCASGISAFARRHGSPFSMLSSSLSEQALAESIRLRCTHVFHFVGQNDSALNSGVVALLRNSGVTVSPIAPKP</sequence>
<keyword evidence="1" id="KW-0614">Plasmid</keyword>
<organism evidence="1 2">
    <name type="scientific">Pseudomonas putida</name>
    <name type="common">Arthrobacter siderocapsulatus</name>
    <dbReference type="NCBI Taxonomy" id="303"/>
    <lineage>
        <taxon>Bacteria</taxon>
        <taxon>Pseudomonadati</taxon>
        <taxon>Pseudomonadota</taxon>
        <taxon>Gammaproteobacteria</taxon>
        <taxon>Pseudomonadales</taxon>
        <taxon>Pseudomonadaceae</taxon>
        <taxon>Pseudomonas</taxon>
    </lineage>
</organism>